<dbReference type="EMBL" id="AZRA01000008">
    <property type="protein sequence ID" value="KDB54001.1"/>
    <property type="molecule type" value="Genomic_DNA"/>
</dbReference>
<gene>
    <name evidence="2" type="ORF">X805_03750</name>
</gene>
<protein>
    <submittedName>
        <fullName evidence="2">Uncharacterized protein</fullName>
    </submittedName>
</protein>
<evidence type="ECO:0000313" key="3">
    <source>
        <dbReference type="Proteomes" id="UP000026714"/>
    </source>
</evidence>
<sequence length="57" mass="6146">MIVHRGSFIDPISCPIRGLCIRSRQQDRCTNAVDVDDSSPVNPPAPDEMPGRPCAPG</sequence>
<name>A0A059KRF0_9BURK</name>
<accession>A0A059KRF0</accession>
<evidence type="ECO:0000256" key="1">
    <source>
        <dbReference type="SAM" id="MobiDB-lite"/>
    </source>
</evidence>
<comment type="caution">
    <text evidence="2">The sequence shown here is derived from an EMBL/GenBank/DDBJ whole genome shotgun (WGS) entry which is preliminary data.</text>
</comment>
<dbReference type="Proteomes" id="UP000026714">
    <property type="component" value="Unassembled WGS sequence"/>
</dbReference>
<evidence type="ECO:0000313" key="2">
    <source>
        <dbReference type="EMBL" id="KDB54001.1"/>
    </source>
</evidence>
<dbReference type="AlphaFoldDB" id="A0A059KRF0"/>
<feature type="region of interest" description="Disordered" evidence="1">
    <location>
        <begin position="31"/>
        <end position="57"/>
    </location>
</feature>
<proteinExistence type="predicted"/>
<feature type="compositionally biased region" description="Pro residues" evidence="1">
    <location>
        <begin position="41"/>
        <end position="57"/>
    </location>
</feature>
<organism evidence="2 3">
    <name type="scientific">Sphaerotilus natans subsp. natans DSM 6575</name>
    <dbReference type="NCBI Taxonomy" id="1286631"/>
    <lineage>
        <taxon>Bacteria</taxon>
        <taxon>Pseudomonadati</taxon>
        <taxon>Pseudomonadota</taxon>
        <taxon>Betaproteobacteria</taxon>
        <taxon>Burkholderiales</taxon>
        <taxon>Sphaerotilaceae</taxon>
        <taxon>Sphaerotilus</taxon>
    </lineage>
</organism>
<keyword evidence="3" id="KW-1185">Reference proteome</keyword>
<reference evidence="2 3" key="1">
    <citation type="journal article" date="2014" name="FEMS Microbiol. Ecol.">
        <title>Sphaerotilus natans encrusted with nanoball-shaped Fe(III) oxide minerals formed by nitrate-reducing mixotrophic Fe(II) oxidation.</title>
        <authorList>
            <person name="Park S."/>
            <person name="Kim D.H."/>
            <person name="Lee J.H."/>
            <person name="Hur H.G."/>
        </authorList>
    </citation>
    <scope>NUCLEOTIDE SEQUENCE [LARGE SCALE GENOMIC DNA]</scope>
    <source>
        <strain evidence="2 3">DSM 6575</strain>
    </source>
</reference>